<gene>
    <name evidence="1" type="ORF">KL86DES1_21364</name>
</gene>
<name>A0A212L7P5_9BACT</name>
<dbReference type="EMBL" id="FMJC01000002">
    <property type="protein sequence ID" value="SCM73548.1"/>
    <property type="molecule type" value="Genomic_DNA"/>
</dbReference>
<evidence type="ECO:0000313" key="1">
    <source>
        <dbReference type="EMBL" id="SCM73548.1"/>
    </source>
</evidence>
<proteinExistence type="predicted"/>
<protein>
    <submittedName>
        <fullName evidence="1">Uncharacterized protein</fullName>
    </submittedName>
</protein>
<reference evidence="1" key="1">
    <citation type="submission" date="2016-08" db="EMBL/GenBank/DDBJ databases">
        <authorList>
            <person name="Seilhamer J.J."/>
        </authorList>
    </citation>
    <scope>NUCLEOTIDE SEQUENCE</scope>
    <source>
        <strain evidence="1">86-1</strain>
    </source>
</reference>
<sequence length="293" mass="33338">MRLAIDDICSIWSSDNHEAFATAQRHRASVKVVCCIPWKGKPSDVLLYGRLRNVAGREATLAVQQAEVLPRRCKIYPYGCDFFFYLDRRDPENGLERMGYKGEGRVLGVTRNAGGEVSQVHLLLASKCVVRRMRRDKRIEWNEHYCRMSGVLHVPQTPEYGCDLKNMLHEHRCAVVGGTPIVNISASGACLWIPDEPEVKCISGEPDILLYMVAVSDSPTNLPYVFLGKKLGYMRETQGNFLAVRVNFVYELDCEKSSSRLIWNKIAGNGSSRLRTYLRQYEGEAREEDWLDI</sequence>
<accession>A0A212L7P5</accession>
<dbReference type="AlphaFoldDB" id="A0A212L7P5"/>
<organism evidence="1">
    <name type="scientific">uncultured Desulfovibrio sp</name>
    <dbReference type="NCBI Taxonomy" id="167968"/>
    <lineage>
        <taxon>Bacteria</taxon>
        <taxon>Pseudomonadati</taxon>
        <taxon>Thermodesulfobacteriota</taxon>
        <taxon>Desulfovibrionia</taxon>
        <taxon>Desulfovibrionales</taxon>
        <taxon>Desulfovibrionaceae</taxon>
        <taxon>Desulfovibrio</taxon>
        <taxon>environmental samples</taxon>
    </lineage>
</organism>